<dbReference type="Gene3D" id="3.55.50.30">
    <property type="match status" value="1"/>
</dbReference>
<keyword evidence="5" id="KW-1185">Reference proteome</keyword>
<dbReference type="Pfam" id="PF04773">
    <property type="entry name" value="FecR"/>
    <property type="match status" value="1"/>
</dbReference>
<evidence type="ECO:0000313" key="4">
    <source>
        <dbReference type="EMBL" id="RFZ84155.1"/>
    </source>
</evidence>
<dbReference type="InterPro" id="IPR032508">
    <property type="entry name" value="FecR_C"/>
</dbReference>
<dbReference type="InterPro" id="IPR012373">
    <property type="entry name" value="Ferrdict_sens_TM"/>
</dbReference>
<protein>
    <submittedName>
        <fullName evidence="4">FecR family protein</fullName>
    </submittedName>
</protein>
<feature type="domain" description="Protein FecR C-terminal" evidence="3">
    <location>
        <begin position="245"/>
        <end position="308"/>
    </location>
</feature>
<proteinExistence type="predicted"/>
<sequence>MEESRKEYLVKGYIEGTATTSEREELLSWYRAEGNEARLSPYQSESEENEAKKRIFNNIQQQVKATGPSKSLTLSRLAIAASVIVIVCLAIFWSTNKGNSAVELATVTTKAGERKIIELTDGSKIWLSAKSSLIYPVAFNGRTREVTFTGEAFFDIAKDKKHPFIVHTANTSTRVLGTSFNIRSFTEHEDVVIALFTGKVSFAGDKKDVTLLPNNQIVYNKKTNLTKVLPIPDVSAILGRHNGYYEYKNVPAKEVVEDITRLYNLQVKVQGGVKDCTFFGRIKPGESPEKFLKKMAFVVNAKMTQKDSVWTIKGGGCNLK</sequence>
<dbReference type="GO" id="GO:0016989">
    <property type="term" value="F:sigma factor antagonist activity"/>
    <property type="evidence" value="ECO:0007669"/>
    <property type="project" value="TreeGrafter"/>
</dbReference>
<accession>A0A3E2NT03</accession>
<dbReference type="OrthoDB" id="642683at2"/>
<dbReference type="InterPro" id="IPR006860">
    <property type="entry name" value="FecR"/>
</dbReference>
<keyword evidence="1" id="KW-1133">Transmembrane helix</keyword>
<dbReference type="Proteomes" id="UP000260823">
    <property type="component" value="Unassembled WGS sequence"/>
</dbReference>
<name>A0A3E2NT03_9SPHI</name>
<reference evidence="4 5" key="1">
    <citation type="submission" date="2018-08" db="EMBL/GenBank/DDBJ databases">
        <title>Mucilaginibacter terrae sp. nov., isolated from manganese diggings.</title>
        <authorList>
            <person name="Huang Y."/>
            <person name="Zhou Z."/>
        </authorList>
    </citation>
    <scope>NUCLEOTIDE SEQUENCE [LARGE SCALE GENOMIC DNA]</scope>
    <source>
        <strain evidence="4 5">ZH6</strain>
    </source>
</reference>
<feature type="domain" description="FecR protein" evidence="2">
    <location>
        <begin position="106"/>
        <end position="200"/>
    </location>
</feature>
<dbReference type="EMBL" id="QWDE01000001">
    <property type="protein sequence ID" value="RFZ84155.1"/>
    <property type="molecule type" value="Genomic_DNA"/>
</dbReference>
<feature type="transmembrane region" description="Helical" evidence="1">
    <location>
        <begin position="74"/>
        <end position="93"/>
    </location>
</feature>
<evidence type="ECO:0000256" key="1">
    <source>
        <dbReference type="SAM" id="Phobius"/>
    </source>
</evidence>
<evidence type="ECO:0000259" key="3">
    <source>
        <dbReference type="Pfam" id="PF16344"/>
    </source>
</evidence>
<dbReference type="PANTHER" id="PTHR30273">
    <property type="entry name" value="PERIPLASMIC SIGNAL SENSOR AND SIGMA FACTOR ACTIVATOR FECR-RELATED"/>
    <property type="match status" value="1"/>
</dbReference>
<dbReference type="RefSeq" id="WP_117381045.1">
    <property type="nucleotide sequence ID" value="NZ_QWDE01000001.1"/>
</dbReference>
<gene>
    <name evidence="4" type="ORF">DYU05_00525</name>
</gene>
<organism evidence="4 5">
    <name type="scientific">Mucilaginibacter terrenus</name>
    <dbReference type="NCBI Taxonomy" id="2482727"/>
    <lineage>
        <taxon>Bacteria</taxon>
        <taxon>Pseudomonadati</taxon>
        <taxon>Bacteroidota</taxon>
        <taxon>Sphingobacteriia</taxon>
        <taxon>Sphingobacteriales</taxon>
        <taxon>Sphingobacteriaceae</taxon>
        <taxon>Mucilaginibacter</taxon>
    </lineage>
</organism>
<evidence type="ECO:0000313" key="5">
    <source>
        <dbReference type="Proteomes" id="UP000260823"/>
    </source>
</evidence>
<dbReference type="Gene3D" id="2.60.120.1440">
    <property type="match status" value="1"/>
</dbReference>
<comment type="caution">
    <text evidence="4">The sequence shown here is derived from an EMBL/GenBank/DDBJ whole genome shotgun (WGS) entry which is preliminary data.</text>
</comment>
<keyword evidence="1" id="KW-0472">Membrane</keyword>
<evidence type="ECO:0000259" key="2">
    <source>
        <dbReference type="Pfam" id="PF04773"/>
    </source>
</evidence>
<dbReference type="Pfam" id="PF16344">
    <property type="entry name" value="FecR_C"/>
    <property type="match status" value="1"/>
</dbReference>
<keyword evidence="1" id="KW-0812">Transmembrane</keyword>
<dbReference type="AlphaFoldDB" id="A0A3E2NT03"/>
<dbReference type="PIRSF" id="PIRSF018266">
    <property type="entry name" value="FecR"/>
    <property type="match status" value="1"/>
</dbReference>
<dbReference type="PANTHER" id="PTHR30273:SF2">
    <property type="entry name" value="PROTEIN FECR"/>
    <property type="match status" value="1"/>
</dbReference>